<accession>A0ABX1JUN8</accession>
<dbReference type="EMBL" id="JAAZSR010000565">
    <property type="protein sequence ID" value="NKX52499.1"/>
    <property type="molecule type" value="Genomic_DNA"/>
</dbReference>
<evidence type="ECO:0000313" key="2">
    <source>
        <dbReference type="Proteomes" id="UP000523795"/>
    </source>
</evidence>
<proteinExistence type="predicted"/>
<dbReference type="Proteomes" id="UP000523795">
    <property type="component" value="Unassembled WGS sequence"/>
</dbReference>
<comment type="caution">
    <text evidence="1">The sequence shown here is derived from an EMBL/GenBank/DDBJ whole genome shotgun (WGS) entry which is preliminary data.</text>
</comment>
<name>A0ABX1JUN8_9MICC</name>
<gene>
    <name evidence="1" type="ORF">HER39_18365</name>
</gene>
<reference evidence="1 2" key="1">
    <citation type="submission" date="2020-04" db="EMBL/GenBank/DDBJ databases">
        <authorList>
            <person name="Liu S."/>
        </authorList>
    </citation>
    <scope>NUCLEOTIDE SEQUENCE [LARGE SCALE GENOMIC DNA]</scope>
    <source>
        <strain evidence="1 2">CGMCC 1.15091</strain>
    </source>
</reference>
<feature type="non-terminal residue" evidence="1">
    <location>
        <position position="112"/>
    </location>
</feature>
<organism evidence="1 2">
    <name type="scientific">Arthrobacter deserti</name>
    <dbReference type="NCBI Taxonomy" id="1742687"/>
    <lineage>
        <taxon>Bacteria</taxon>
        <taxon>Bacillati</taxon>
        <taxon>Actinomycetota</taxon>
        <taxon>Actinomycetes</taxon>
        <taxon>Micrococcales</taxon>
        <taxon>Micrococcaceae</taxon>
        <taxon>Arthrobacter</taxon>
    </lineage>
</organism>
<evidence type="ECO:0000313" key="1">
    <source>
        <dbReference type="EMBL" id="NKX52499.1"/>
    </source>
</evidence>
<sequence length="112" mass="12955">MQLRSLGREVPVVSGRMQVRELDAASRTDRTLRPVVVETPDSSWLLTRERLDFELGGRLGYGRALHSRTNLACLRPDETFTLRPDLSLPEAARHILQRPARNRYQDFLIRDE</sequence>
<keyword evidence="2" id="KW-1185">Reference proteome</keyword>
<protein>
    <submittedName>
        <fullName evidence="1">Uncharacterized protein</fullName>
    </submittedName>
</protein>